<dbReference type="Proteomes" id="UP000825072">
    <property type="component" value="Chromosome 1"/>
</dbReference>
<accession>A0AAD1NU78</accession>
<dbReference type="PRINTS" id="PR00080">
    <property type="entry name" value="SDRFAMILY"/>
</dbReference>
<dbReference type="EMBL" id="AP024747">
    <property type="protein sequence ID" value="BCY24397.1"/>
    <property type="molecule type" value="Genomic_DNA"/>
</dbReference>
<evidence type="ECO:0000256" key="2">
    <source>
        <dbReference type="ARBA" id="ARBA00023002"/>
    </source>
</evidence>
<organism evidence="4 5">
    <name type="scientific">Cutibacterium modestum</name>
    <dbReference type="NCBI Taxonomy" id="2559073"/>
    <lineage>
        <taxon>Bacteria</taxon>
        <taxon>Bacillati</taxon>
        <taxon>Actinomycetota</taxon>
        <taxon>Actinomycetes</taxon>
        <taxon>Propionibacteriales</taxon>
        <taxon>Propionibacteriaceae</taxon>
        <taxon>Cutibacterium</taxon>
    </lineage>
</organism>
<dbReference type="InterPro" id="IPR002347">
    <property type="entry name" value="SDR_fam"/>
</dbReference>
<proteinExistence type="inferred from homology"/>
<dbReference type="InterPro" id="IPR036291">
    <property type="entry name" value="NAD(P)-bd_dom_sf"/>
</dbReference>
<comment type="similarity">
    <text evidence="1 3">Belongs to the short-chain dehydrogenases/reductases (SDR) family.</text>
</comment>
<evidence type="ECO:0000313" key="4">
    <source>
        <dbReference type="EMBL" id="BCY24397.1"/>
    </source>
</evidence>
<dbReference type="Pfam" id="PF00106">
    <property type="entry name" value="adh_short"/>
    <property type="match status" value="1"/>
</dbReference>
<dbReference type="GO" id="GO:0016616">
    <property type="term" value="F:oxidoreductase activity, acting on the CH-OH group of donors, NAD or NADP as acceptor"/>
    <property type="evidence" value="ECO:0007669"/>
    <property type="project" value="UniProtKB-ARBA"/>
</dbReference>
<evidence type="ECO:0000313" key="5">
    <source>
        <dbReference type="Proteomes" id="UP000825072"/>
    </source>
</evidence>
<name>A0AAD1NU78_9ACTN</name>
<evidence type="ECO:0000256" key="1">
    <source>
        <dbReference type="ARBA" id="ARBA00006484"/>
    </source>
</evidence>
<evidence type="ECO:0000256" key="3">
    <source>
        <dbReference type="RuleBase" id="RU000363"/>
    </source>
</evidence>
<dbReference type="PANTHER" id="PTHR42901:SF1">
    <property type="entry name" value="ALCOHOL DEHYDROGENASE"/>
    <property type="match status" value="1"/>
</dbReference>
<dbReference type="PRINTS" id="PR00081">
    <property type="entry name" value="GDHRDH"/>
</dbReference>
<reference evidence="4" key="1">
    <citation type="submission" date="2021-06" db="EMBL/GenBank/DDBJ databases">
        <title>Genome sequence of Cutibacterium modestum strain KB17-24694.</title>
        <authorList>
            <person name="Dekio I."/>
            <person name="Asahina A."/>
            <person name="Nishida M."/>
        </authorList>
    </citation>
    <scope>NUCLEOTIDE SEQUENCE</scope>
    <source>
        <strain evidence="4">KB17-24694</strain>
    </source>
</reference>
<dbReference type="PANTHER" id="PTHR42901">
    <property type="entry name" value="ALCOHOL DEHYDROGENASE"/>
    <property type="match status" value="1"/>
</dbReference>
<gene>
    <name evidence="4" type="ORF">KB1_03870</name>
</gene>
<dbReference type="SUPFAM" id="SSF51735">
    <property type="entry name" value="NAD(P)-binding Rossmann-fold domains"/>
    <property type="match status" value="1"/>
</dbReference>
<dbReference type="Gene3D" id="3.40.50.720">
    <property type="entry name" value="NAD(P)-binding Rossmann-like Domain"/>
    <property type="match status" value="1"/>
</dbReference>
<keyword evidence="2" id="KW-0560">Oxidoreductase</keyword>
<dbReference type="FunFam" id="3.40.50.720:FF:000047">
    <property type="entry name" value="NADP-dependent L-serine/L-allo-threonine dehydrogenase"/>
    <property type="match status" value="1"/>
</dbReference>
<sequence length="248" mass="25915">MGPMTKTAVVTGASSGIGAATARALAGDGWHVICAARRIERIEPLSANIGGQAVVCDVTSDKSVSNLVETVGGKVDLLVNNAGGAVGQEPVAAADLDAWMTMYQTNVLGMGRVTKALLPALEIAEGTIVTITSTAAEWGYEGGAGYCAAKSGERAVVEALRLELCGHPVRVCEVSPGMVHTEEFSLVRFHGDQAKADKVYQGVDSPLVAADIAECVRWISGLPSHVNIDRMIVRPRAQAAQYKVARES</sequence>
<dbReference type="AlphaFoldDB" id="A0AAD1NU78"/>
<protein>
    <submittedName>
        <fullName evidence="4">Oxidoreductase</fullName>
    </submittedName>
</protein>